<dbReference type="Gene3D" id="1.10.287.130">
    <property type="match status" value="1"/>
</dbReference>
<keyword evidence="10" id="KW-0067">ATP-binding</keyword>
<keyword evidence="7 14" id="KW-0812">Transmembrane</keyword>
<evidence type="ECO:0000259" key="16">
    <source>
        <dbReference type="PROSITE" id="PS50110"/>
    </source>
</evidence>
<evidence type="ECO:0000259" key="15">
    <source>
        <dbReference type="PROSITE" id="PS50109"/>
    </source>
</evidence>
<dbReference type="SUPFAM" id="SSF47384">
    <property type="entry name" value="Homodimeric domain of signal transducing histidine kinase"/>
    <property type="match status" value="1"/>
</dbReference>
<evidence type="ECO:0000259" key="17">
    <source>
        <dbReference type="PROSITE" id="PS50112"/>
    </source>
</evidence>
<keyword evidence="11 14" id="KW-1133">Transmembrane helix</keyword>
<dbReference type="Gene3D" id="6.10.340.10">
    <property type="match status" value="1"/>
</dbReference>
<protein>
    <recommendedName>
        <fullName evidence="3">histidine kinase</fullName>
        <ecNumber evidence="3">2.7.13.3</ecNumber>
    </recommendedName>
</protein>
<evidence type="ECO:0000256" key="10">
    <source>
        <dbReference type="ARBA" id="ARBA00022840"/>
    </source>
</evidence>
<keyword evidence="8" id="KW-0547">Nucleotide-binding</keyword>
<organism evidence="21">
    <name type="scientific">hydrothermal vent metagenome</name>
    <dbReference type="NCBI Taxonomy" id="652676"/>
    <lineage>
        <taxon>unclassified sequences</taxon>
        <taxon>metagenomes</taxon>
        <taxon>ecological metagenomes</taxon>
    </lineage>
</organism>
<evidence type="ECO:0000256" key="6">
    <source>
        <dbReference type="ARBA" id="ARBA00022679"/>
    </source>
</evidence>
<dbReference type="SMART" id="SM00388">
    <property type="entry name" value="HisKA"/>
    <property type="match status" value="1"/>
</dbReference>
<dbReference type="Gene3D" id="1.20.120.160">
    <property type="entry name" value="HPT domain"/>
    <property type="match status" value="1"/>
</dbReference>
<dbReference type="PROSITE" id="PS50894">
    <property type="entry name" value="HPT"/>
    <property type="match status" value="1"/>
</dbReference>
<dbReference type="SMART" id="SM00448">
    <property type="entry name" value="REC"/>
    <property type="match status" value="2"/>
</dbReference>
<dbReference type="Pfam" id="PF00072">
    <property type="entry name" value="Response_reg"/>
    <property type="match status" value="2"/>
</dbReference>
<dbReference type="CDD" id="cd16922">
    <property type="entry name" value="HATPase_EvgS-ArcB-TorS-like"/>
    <property type="match status" value="1"/>
</dbReference>
<dbReference type="CDD" id="cd00130">
    <property type="entry name" value="PAS"/>
    <property type="match status" value="1"/>
</dbReference>
<name>A0A3B0XLY8_9ZZZZ</name>
<dbReference type="PANTHER" id="PTHR45339">
    <property type="entry name" value="HYBRID SIGNAL TRANSDUCTION HISTIDINE KINASE J"/>
    <property type="match status" value="1"/>
</dbReference>
<feature type="transmembrane region" description="Helical" evidence="14">
    <location>
        <begin position="20"/>
        <end position="39"/>
    </location>
</feature>
<dbReference type="GO" id="GO:0005886">
    <property type="term" value="C:plasma membrane"/>
    <property type="evidence" value="ECO:0007669"/>
    <property type="project" value="UniProtKB-SubCell"/>
</dbReference>
<dbReference type="SUPFAM" id="SSF55785">
    <property type="entry name" value="PYP-like sensor domain (PAS domain)"/>
    <property type="match status" value="1"/>
</dbReference>
<dbReference type="InterPro" id="IPR036890">
    <property type="entry name" value="HATPase_C_sf"/>
</dbReference>
<dbReference type="Pfam" id="PF01627">
    <property type="entry name" value="Hpt"/>
    <property type="match status" value="1"/>
</dbReference>
<dbReference type="SUPFAM" id="SSF55874">
    <property type="entry name" value="ATPase domain of HSP90 chaperone/DNA topoisomerase II/histidine kinase"/>
    <property type="match status" value="1"/>
</dbReference>
<evidence type="ECO:0000256" key="4">
    <source>
        <dbReference type="ARBA" id="ARBA00022475"/>
    </source>
</evidence>
<evidence type="ECO:0000259" key="19">
    <source>
        <dbReference type="PROSITE" id="PS50885"/>
    </source>
</evidence>
<keyword evidence="9 21" id="KW-0418">Kinase</keyword>
<dbReference type="InterPro" id="IPR003594">
    <property type="entry name" value="HATPase_dom"/>
</dbReference>
<dbReference type="InterPro" id="IPR003660">
    <property type="entry name" value="HAMP_dom"/>
</dbReference>
<dbReference type="InterPro" id="IPR001789">
    <property type="entry name" value="Sig_transdc_resp-reg_receiver"/>
</dbReference>
<dbReference type="Gene3D" id="3.30.450.20">
    <property type="entry name" value="PAS domain"/>
    <property type="match status" value="1"/>
</dbReference>
<dbReference type="EC" id="2.7.13.3" evidence="3"/>
<dbReference type="CDD" id="cd17546">
    <property type="entry name" value="REC_hyHK_CKI1_RcsC-like"/>
    <property type="match status" value="2"/>
</dbReference>
<dbReference type="SMART" id="SM00387">
    <property type="entry name" value="HATPase_c"/>
    <property type="match status" value="1"/>
</dbReference>
<dbReference type="InterPro" id="IPR005467">
    <property type="entry name" value="His_kinase_dom"/>
</dbReference>
<dbReference type="SUPFAM" id="SSF52172">
    <property type="entry name" value="CheY-like"/>
    <property type="match status" value="2"/>
</dbReference>
<dbReference type="PROSITE" id="PS50109">
    <property type="entry name" value="HIS_KIN"/>
    <property type="match status" value="1"/>
</dbReference>
<dbReference type="Gene3D" id="3.40.50.2300">
    <property type="match status" value="2"/>
</dbReference>
<dbReference type="CDD" id="cd06225">
    <property type="entry name" value="HAMP"/>
    <property type="match status" value="1"/>
</dbReference>
<evidence type="ECO:0000256" key="9">
    <source>
        <dbReference type="ARBA" id="ARBA00022777"/>
    </source>
</evidence>
<dbReference type="InterPro" id="IPR036097">
    <property type="entry name" value="HisK_dim/P_sf"/>
</dbReference>
<keyword evidence="4" id="KW-1003">Cell membrane</keyword>
<feature type="domain" description="PAS" evidence="17">
    <location>
        <begin position="433"/>
        <end position="476"/>
    </location>
</feature>
<dbReference type="InterPro" id="IPR000014">
    <property type="entry name" value="PAS"/>
</dbReference>
<feature type="domain" description="HPt" evidence="20">
    <location>
        <begin position="1131"/>
        <end position="1224"/>
    </location>
</feature>
<keyword evidence="12" id="KW-0902">Two-component regulatory system</keyword>
<dbReference type="FunFam" id="3.30.565.10:FF:000010">
    <property type="entry name" value="Sensor histidine kinase RcsC"/>
    <property type="match status" value="1"/>
</dbReference>
<evidence type="ECO:0000256" key="11">
    <source>
        <dbReference type="ARBA" id="ARBA00022989"/>
    </source>
</evidence>
<evidence type="ECO:0000256" key="13">
    <source>
        <dbReference type="ARBA" id="ARBA00023136"/>
    </source>
</evidence>
<dbReference type="PANTHER" id="PTHR45339:SF1">
    <property type="entry name" value="HYBRID SIGNAL TRANSDUCTION HISTIDINE KINASE J"/>
    <property type="match status" value="1"/>
</dbReference>
<dbReference type="Pfam" id="PF00512">
    <property type="entry name" value="HisKA"/>
    <property type="match status" value="1"/>
</dbReference>
<reference evidence="21" key="1">
    <citation type="submission" date="2018-06" db="EMBL/GenBank/DDBJ databases">
        <authorList>
            <person name="Zhirakovskaya E."/>
        </authorList>
    </citation>
    <scope>NUCLEOTIDE SEQUENCE</scope>
</reference>
<dbReference type="PROSITE" id="PS50113">
    <property type="entry name" value="PAC"/>
    <property type="match status" value="1"/>
</dbReference>
<dbReference type="Gene3D" id="3.30.565.10">
    <property type="entry name" value="Histidine kinase-like ATPase, C-terminal domain"/>
    <property type="match status" value="1"/>
</dbReference>
<dbReference type="SUPFAM" id="SSF47226">
    <property type="entry name" value="Histidine-containing phosphotransfer domain, HPT domain"/>
    <property type="match status" value="1"/>
</dbReference>
<keyword evidence="5" id="KW-0597">Phosphoprotein</keyword>
<feature type="domain" description="Histidine kinase" evidence="15">
    <location>
        <begin position="561"/>
        <end position="782"/>
    </location>
</feature>
<dbReference type="InterPro" id="IPR011006">
    <property type="entry name" value="CheY-like_superfamily"/>
</dbReference>
<dbReference type="InterPro" id="IPR008207">
    <property type="entry name" value="Sig_transdc_His_kin_Hpt_dom"/>
</dbReference>
<dbReference type="Pfam" id="PF00672">
    <property type="entry name" value="HAMP"/>
    <property type="match status" value="1"/>
</dbReference>
<proteinExistence type="predicted"/>
<dbReference type="InterPro" id="IPR003661">
    <property type="entry name" value="HisK_dim/P_dom"/>
</dbReference>
<keyword evidence="13 14" id="KW-0472">Membrane</keyword>
<dbReference type="Pfam" id="PF02518">
    <property type="entry name" value="HATPase_c"/>
    <property type="match status" value="1"/>
</dbReference>
<feature type="domain" description="Response regulatory" evidence="16">
    <location>
        <begin position="963"/>
        <end position="1086"/>
    </location>
</feature>
<evidence type="ECO:0000256" key="14">
    <source>
        <dbReference type="SAM" id="Phobius"/>
    </source>
</evidence>
<dbReference type="SUPFAM" id="SSF158472">
    <property type="entry name" value="HAMP domain-like"/>
    <property type="match status" value="1"/>
</dbReference>
<feature type="transmembrane region" description="Helical" evidence="14">
    <location>
        <begin position="324"/>
        <end position="350"/>
    </location>
</feature>
<dbReference type="PRINTS" id="PR00344">
    <property type="entry name" value="BCTRLSENSOR"/>
</dbReference>
<dbReference type="FunFam" id="1.10.287.130:FF:000002">
    <property type="entry name" value="Two-component osmosensing histidine kinase"/>
    <property type="match status" value="1"/>
</dbReference>
<sequence length="1319" mass="147330">MENIKKRRQKSIYSLRYSLLLWFLLISLLPLVLVSWFGYQQASNSLIEAAENRLIQSSSLSLNHIKDWFKYRFADLKIQAESQKNIKLLQFLEEGLKNSGLGPDEYVDTYEIDDKGSDLVLLRKNYDYISDIYLIDRKGNVLFSVAKRTDLGANLFSSAHVDTLFSKSVMEVFRSGGYVFSDLQHYGPFSNEVVGFLTAPVLNKSGKVLGAISIKINIDYVFYVLKSNEVGGVEQVFYLVGEDGLLRTAIKGKNQERLRRVISTRQMTLWQQHDDVVQGNEHTQASRYMGPDGVEVIGIHHELNLPGVNWILISEVNSSEALNAAYVIAKAMIVLIIVTVLIVFTLAVYLSGRITKPVIQLANASRKIAAGDQGVHFDVSVKNEIGELAEAFKCMLKMQKKSDDKLQSSLIQVENSYNALNEQKSAFDQHSIVAITDVKGNIEFVNKKFSEISGYSETELIGKNHRLLKSGFHSDDFFKKMYKTIASGKVWNDEICNKTKKGDIYWVDTTIVPFMGKNSKPERYIAIRTDITARKRTEVELIEAKNIAESAVLAKGQFLASMSHEIRTPMNGVLGMLSLLQNTDLNDEQKHRLNVAQSSAKSLLGLINDILDYSKVDAGKLELEILDFDLRHMLGEFLEAMAYQAEEKNLELILDEKNIEYSRVKGDPGRLRQVLTNLVSNAIKFTTKGEIIIRLSVSDKNNKSLKLSCSVSDTGVGIAESKLDKLFDSFSQVDASTTRKYGGTGLGLAIAKKLCGLMGGDISVNSEENKGSCFEFYVLLGKSEQSQLVMPEASISNLKILIVDDNATNREVLRCQIEKWGAEVVDAESGAEALEICERCVQQKKMLFDIALLDMQMPEMDGVELSRKLQQDERFSEIKLVMMTSMGHQGDAQFFSDLGFSAYFPKPATTSDLFDALAVVADDGEVLHLAKPLLTSHYLGTLKRSESSQKMQCHKIIWPDKCRLLLVEDNHVNQLVATGILNKMGLQTDISGNGCEAVHSLQHAPQDAPYTLILMDCQMPEMDGYEATAAIRSGRAGERNKEIIIIAMTANAMAGDREKCLNAGMNDYITKPVDADKLQEKLTQWVNVNYEKVDNDSVNEEAEYYSAASEAKSDINKIWDEHEVLSRVMGNKDLLLTMMGVFSNETPLRMEQLKKALERNDLKQVQSIMHTFKGVAANLSAQSLCYQAGNIEKAAKSSLNQEVSVLMPDFEVSVRKVIDCFQAYLALSKSSVSGDIYELDNECLGEKLYDLASKLKNCDYIDAEEIEPLRHASNDVAIQALLNQLCEQIMQFDNEAALNSINEITGKSGINMPTEQEGE</sequence>
<gene>
    <name evidence="21" type="ORF">MNBD_GAMMA09-1329</name>
</gene>
<dbReference type="SMART" id="SM00304">
    <property type="entry name" value="HAMP"/>
    <property type="match status" value="1"/>
</dbReference>
<keyword evidence="6" id="KW-0808">Transferase</keyword>
<dbReference type="InterPro" id="IPR035965">
    <property type="entry name" value="PAS-like_dom_sf"/>
</dbReference>
<feature type="domain" description="HAMP" evidence="19">
    <location>
        <begin position="352"/>
        <end position="404"/>
    </location>
</feature>
<dbReference type="CDD" id="cd00082">
    <property type="entry name" value="HisKA"/>
    <property type="match status" value="1"/>
</dbReference>
<dbReference type="GO" id="GO:0000155">
    <property type="term" value="F:phosphorelay sensor kinase activity"/>
    <property type="evidence" value="ECO:0007669"/>
    <property type="project" value="InterPro"/>
</dbReference>
<dbReference type="PROSITE" id="PS50110">
    <property type="entry name" value="RESPONSE_REGULATORY"/>
    <property type="match status" value="2"/>
</dbReference>
<dbReference type="GO" id="GO:0005524">
    <property type="term" value="F:ATP binding"/>
    <property type="evidence" value="ECO:0007669"/>
    <property type="project" value="UniProtKB-KW"/>
</dbReference>
<feature type="domain" description="PAC" evidence="18">
    <location>
        <begin position="491"/>
        <end position="543"/>
    </location>
</feature>
<dbReference type="InterPro" id="IPR004358">
    <property type="entry name" value="Sig_transdc_His_kin-like_C"/>
</dbReference>
<dbReference type="InterPro" id="IPR001610">
    <property type="entry name" value="PAC"/>
</dbReference>
<comment type="subcellular location">
    <subcellularLocation>
        <location evidence="2">Cell membrane</location>
        <topology evidence="2">Multi-pass membrane protein</topology>
    </subcellularLocation>
</comment>
<evidence type="ECO:0000256" key="3">
    <source>
        <dbReference type="ARBA" id="ARBA00012438"/>
    </source>
</evidence>
<accession>A0A3B0XLY8</accession>
<evidence type="ECO:0000256" key="8">
    <source>
        <dbReference type="ARBA" id="ARBA00022741"/>
    </source>
</evidence>
<dbReference type="InterPro" id="IPR036641">
    <property type="entry name" value="HPT_dom_sf"/>
</dbReference>
<evidence type="ECO:0000256" key="2">
    <source>
        <dbReference type="ARBA" id="ARBA00004651"/>
    </source>
</evidence>
<dbReference type="PROSITE" id="PS50112">
    <property type="entry name" value="PAS"/>
    <property type="match status" value="1"/>
</dbReference>
<dbReference type="InterPro" id="IPR000700">
    <property type="entry name" value="PAS-assoc_C"/>
</dbReference>
<evidence type="ECO:0000259" key="18">
    <source>
        <dbReference type="PROSITE" id="PS50113"/>
    </source>
</evidence>
<dbReference type="Pfam" id="PF13426">
    <property type="entry name" value="PAS_9"/>
    <property type="match status" value="1"/>
</dbReference>
<comment type="catalytic activity">
    <reaction evidence="1">
        <text>ATP + protein L-histidine = ADP + protein N-phospho-L-histidine.</text>
        <dbReference type="EC" id="2.7.13.3"/>
    </reaction>
</comment>
<dbReference type="PROSITE" id="PS50885">
    <property type="entry name" value="HAMP"/>
    <property type="match status" value="1"/>
</dbReference>
<evidence type="ECO:0000256" key="1">
    <source>
        <dbReference type="ARBA" id="ARBA00000085"/>
    </source>
</evidence>
<feature type="domain" description="Response regulatory" evidence="16">
    <location>
        <begin position="799"/>
        <end position="921"/>
    </location>
</feature>
<dbReference type="NCBIfam" id="TIGR00229">
    <property type="entry name" value="sensory_box"/>
    <property type="match status" value="1"/>
</dbReference>
<dbReference type="SMART" id="SM00086">
    <property type="entry name" value="PAC"/>
    <property type="match status" value="1"/>
</dbReference>
<evidence type="ECO:0000313" key="21">
    <source>
        <dbReference type="EMBL" id="VAW64177.1"/>
    </source>
</evidence>
<evidence type="ECO:0000256" key="7">
    <source>
        <dbReference type="ARBA" id="ARBA00022692"/>
    </source>
</evidence>
<evidence type="ECO:0000256" key="5">
    <source>
        <dbReference type="ARBA" id="ARBA00022553"/>
    </source>
</evidence>
<dbReference type="EMBL" id="UOFI01000054">
    <property type="protein sequence ID" value="VAW64177.1"/>
    <property type="molecule type" value="Genomic_DNA"/>
</dbReference>
<evidence type="ECO:0000259" key="20">
    <source>
        <dbReference type="PROSITE" id="PS50894"/>
    </source>
</evidence>
<evidence type="ECO:0000256" key="12">
    <source>
        <dbReference type="ARBA" id="ARBA00023012"/>
    </source>
</evidence>